<accession>A0A7L5JSK4</accession>
<gene>
    <name evidence="1" type="ORF">ACBT_2226</name>
</gene>
<protein>
    <submittedName>
        <fullName evidence="1">Uncharacterized protein</fullName>
    </submittedName>
</protein>
<evidence type="ECO:0000313" key="1">
    <source>
        <dbReference type="EMBL" id="QKJ28106.1"/>
    </source>
</evidence>
<reference evidence="1 2" key="1">
    <citation type="submission" date="2020-05" db="EMBL/GenBank/DDBJ databases">
        <title>Complete genome sequencing of Campylobacter and Arcobacter type strains.</title>
        <authorList>
            <person name="Miller W.G."/>
            <person name="Yee E."/>
        </authorList>
    </citation>
    <scope>NUCLEOTIDE SEQUENCE [LARGE SCALE GENOMIC DNA]</scope>
    <source>
        <strain evidence="1 2">LMG 21996</strain>
    </source>
</reference>
<dbReference type="RefSeq" id="WP_024774362.1">
    <property type="nucleotide sequence ID" value="NZ_CP054051.1"/>
</dbReference>
<dbReference type="KEGG" id="acib:ACBT_2226"/>
<name>A0A7L5JSK4_9BACT</name>
<proteinExistence type="predicted"/>
<dbReference type="Proteomes" id="UP000509513">
    <property type="component" value="Chromosome"/>
</dbReference>
<dbReference type="EMBL" id="CP054051">
    <property type="protein sequence ID" value="QKJ28106.1"/>
    <property type="molecule type" value="Genomic_DNA"/>
</dbReference>
<sequence length="246" mass="28278">MKKLYLIFIFLSNIAFSLDLTNFEDRQKILQDIKSVILKEESIASAYEKYILDNYAIPDKIDSLYTSNYLGQSVDFLSDITDFSSNFNPFSISENKISYSLKLNDIQLKSLYESNTFRKKTYIRDNKLYFILEDGFAKHLYDLIKLNNGQIIICPNSIITVPINCRDNNHIYIGLTKKSDGTNFIPDKYLIIYHIDKFKTGPIIITNDILKYSTESAFNSIPKGALLYNANGVKHLKTVSGIEILK</sequence>
<dbReference type="OrthoDB" id="5343751at2"/>
<organism evidence="1 2">
    <name type="scientific">Aliarcobacter cibarius</name>
    <dbReference type="NCBI Taxonomy" id="255507"/>
    <lineage>
        <taxon>Bacteria</taxon>
        <taxon>Pseudomonadati</taxon>
        <taxon>Campylobacterota</taxon>
        <taxon>Epsilonproteobacteria</taxon>
        <taxon>Campylobacterales</taxon>
        <taxon>Arcobacteraceae</taxon>
        <taxon>Aliarcobacter</taxon>
    </lineage>
</organism>
<dbReference type="AlphaFoldDB" id="A0A7L5JSK4"/>
<evidence type="ECO:0000313" key="2">
    <source>
        <dbReference type="Proteomes" id="UP000509513"/>
    </source>
</evidence>